<proteinExistence type="predicted"/>
<organism evidence="2 3">
    <name type="scientific">Hyaloperonospora brassicae</name>
    <name type="common">Brassica downy mildew</name>
    <name type="synonym">Peronospora brassicae</name>
    <dbReference type="NCBI Taxonomy" id="162125"/>
    <lineage>
        <taxon>Eukaryota</taxon>
        <taxon>Sar</taxon>
        <taxon>Stramenopiles</taxon>
        <taxon>Oomycota</taxon>
        <taxon>Peronosporomycetes</taxon>
        <taxon>Peronosporales</taxon>
        <taxon>Peronosporaceae</taxon>
        <taxon>Hyaloperonospora</taxon>
    </lineage>
</organism>
<name>A0AAV0T3L1_HYABA</name>
<dbReference type="Proteomes" id="UP001162031">
    <property type="component" value="Unassembled WGS sequence"/>
</dbReference>
<feature type="compositionally biased region" description="Basic and acidic residues" evidence="1">
    <location>
        <begin position="67"/>
        <end position="93"/>
    </location>
</feature>
<feature type="region of interest" description="Disordered" evidence="1">
    <location>
        <begin position="44"/>
        <end position="93"/>
    </location>
</feature>
<accession>A0AAV0T3L1</accession>
<evidence type="ECO:0000313" key="3">
    <source>
        <dbReference type="Proteomes" id="UP001162031"/>
    </source>
</evidence>
<keyword evidence="3" id="KW-1185">Reference proteome</keyword>
<dbReference type="AlphaFoldDB" id="A0AAV0T3L1"/>
<comment type="caution">
    <text evidence="2">The sequence shown here is derived from an EMBL/GenBank/DDBJ whole genome shotgun (WGS) entry which is preliminary data.</text>
</comment>
<evidence type="ECO:0000313" key="2">
    <source>
        <dbReference type="EMBL" id="CAI5711295.1"/>
    </source>
</evidence>
<gene>
    <name evidence="2" type="ORF">HBR001_LOCUS634</name>
</gene>
<evidence type="ECO:0000256" key="1">
    <source>
        <dbReference type="SAM" id="MobiDB-lite"/>
    </source>
</evidence>
<dbReference type="EMBL" id="CANTFL010000080">
    <property type="protein sequence ID" value="CAI5711295.1"/>
    <property type="molecule type" value="Genomic_DNA"/>
</dbReference>
<protein>
    <submittedName>
        <fullName evidence="2">Uncharacterized protein</fullName>
    </submittedName>
</protein>
<sequence>METAEHDDPNAAREDEMPLLFMDELPADFRQNAQLAAIATFMDSSDEEGAVASTDMYNKTRRRTCTKRSESRRKEPYNKKPARAHDRKNVETSDTKELQLFLSMFHVT</sequence>
<reference evidence="2" key="1">
    <citation type="submission" date="2022-12" db="EMBL/GenBank/DDBJ databases">
        <authorList>
            <person name="Webb A."/>
        </authorList>
    </citation>
    <scope>NUCLEOTIDE SEQUENCE</scope>
    <source>
        <strain evidence="2">Hp1</strain>
    </source>
</reference>